<dbReference type="Pfam" id="PF01571">
    <property type="entry name" value="GCV_T"/>
    <property type="match status" value="1"/>
</dbReference>
<feature type="domain" description="FAD dependent oxidoreductase" evidence="2">
    <location>
        <begin position="9"/>
        <end position="373"/>
    </location>
</feature>
<feature type="domain" description="GCVT N-terminal" evidence="3">
    <location>
        <begin position="436"/>
        <end position="721"/>
    </location>
</feature>
<dbReference type="OrthoDB" id="429143at2759"/>
<dbReference type="InterPro" id="IPR006076">
    <property type="entry name" value="FAD-dep_OxRdtase"/>
</dbReference>
<dbReference type="InterPro" id="IPR029043">
    <property type="entry name" value="GcvT/YgfZ_C"/>
</dbReference>
<dbReference type="Pfam" id="PF08669">
    <property type="entry name" value="GCV_T_C"/>
    <property type="match status" value="1"/>
</dbReference>
<protein>
    <recommendedName>
        <fullName evidence="8">DAO domain-containing protein</fullName>
    </recommendedName>
</protein>
<dbReference type="Gene3D" id="3.50.50.60">
    <property type="entry name" value="FAD/NAD(P)-binding domain"/>
    <property type="match status" value="1"/>
</dbReference>
<evidence type="ECO:0000259" key="4">
    <source>
        <dbReference type="Pfam" id="PF08669"/>
    </source>
</evidence>
<accession>A0A811JV62</accession>
<reference evidence="6" key="1">
    <citation type="submission" date="2020-09" db="EMBL/GenBank/DDBJ databases">
        <authorList>
            <person name="Kikuchi T."/>
        </authorList>
    </citation>
    <scope>NUCLEOTIDE SEQUENCE</scope>
    <source>
        <strain evidence="6">SH1</strain>
    </source>
</reference>
<comment type="caution">
    <text evidence="6">The sequence shown here is derived from an EMBL/GenBank/DDBJ whole genome shotgun (WGS) entry which is preliminary data.</text>
</comment>
<dbReference type="Gene3D" id="3.30.70.1400">
    <property type="entry name" value="Aminomethyltransferase beta-barrel domains"/>
    <property type="match status" value="1"/>
</dbReference>
<dbReference type="Gene3D" id="2.40.30.110">
    <property type="entry name" value="Aminomethyltransferase beta-barrel domains"/>
    <property type="match status" value="1"/>
</dbReference>
<dbReference type="SUPFAM" id="SSF103025">
    <property type="entry name" value="Folate-binding domain"/>
    <property type="match status" value="1"/>
</dbReference>
<dbReference type="PANTHER" id="PTHR43757">
    <property type="entry name" value="AMINOMETHYLTRANSFERASE"/>
    <property type="match status" value="1"/>
</dbReference>
<evidence type="ECO:0000256" key="1">
    <source>
        <dbReference type="ARBA" id="ARBA00008609"/>
    </source>
</evidence>
<dbReference type="Proteomes" id="UP000783686">
    <property type="component" value="Unassembled WGS sequence"/>
</dbReference>
<evidence type="ECO:0000313" key="6">
    <source>
        <dbReference type="EMBL" id="CAD5207383.1"/>
    </source>
</evidence>
<dbReference type="InterPro" id="IPR028896">
    <property type="entry name" value="GcvT/YgfZ/DmdA"/>
</dbReference>
<dbReference type="EMBL" id="CAJFDH010000001">
    <property type="protein sequence ID" value="CAD5207383.1"/>
    <property type="molecule type" value="Genomic_DNA"/>
</dbReference>
<dbReference type="InterPro" id="IPR013977">
    <property type="entry name" value="GcvT_C"/>
</dbReference>
<gene>
    <name evidence="6" type="ORF">BOKJ2_LOCUS2067</name>
</gene>
<evidence type="ECO:0000259" key="2">
    <source>
        <dbReference type="Pfam" id="PF01266"/>
    </source>
</evidence>
<dbReference type="AlphaFoldDB" id="A0A811JV62"/>
<dbReference type="Gene3D" id="3.30.1360.120">
    <property type="entry name" value="Probable tRNA modification gtpase trme, domain 1"/>
    <property type="match status" value="1"/>
</dbReference>
<dbReference type="SUPFAM" id="SSF51905">
    <property type="entry name" value="FAD/NAD(P)-binding domain"/>
    <property type="match status" value="1"/>
</dbReference>
<dbReference type="InterPro" id="IPR036188">
    <property type="entry name" value="FAD/NAD-bd_sf"/>
</dbReference>
<dbReference type="InterPro" id="IPR027266">
    <property type="entry name" value="TrmE/GcvT-like"/>
</dbReference>
<feature type="domain" description="FAD dependent oxidoreductase central" evidence="5">
    <location>
        <begin position="384"/>
        <end position="433"/>
    </location>
</feature>
<comment type="similarity">
    <text evidence="1">Belongs to the GcvT family.</text>
</comment>
<evidence type="ECO:0008006" key="8">
    <source>
        <dbReference type="Google" id="ProtNLM"/>
    </source>
</evidence>
<dbReference type="SUPFAM" id="SSF101790">
    <property type="entry name" value="Aminomethyltransferase beta-barrel domain"/>
    <property type="match status" value="1"/>
</dbReference>
<name>A0A811JV62_9BILA</name>
<evidence type="ECO:0000313" key="7">
    <source>
        <dbReference type="Proteomes" id="UP000614601"/>
    </source>
</evidence>
<dbReference type="PANTHER" id="PTHR43757:SF15">
    <property type="entry name" value="PYRUVATE DEHYDROGENASE PHOSPHATASE REGULATORY SUBUNIT, MITOCHONDRIAL-LIKE"/>
    <property type="match status" value="1"/>
</dbReference>
<dbReference type="Proteomes" id="UP000614601">
    <property type="component" value="Unassembled WGS sequence"/>
</dbReference>
<evidence type="ECO:0000259" key="5">
    <source>
        <dbReference type="Pfam" id="PF16350"/>
    </source>
</evidence>
<dbReference type="InterPro" id="IPR032503">
    <property type="entry name" value="FAO_M"/>
</dbReference>
<proteinExistence type="inferred from homology"/>
<dbReference type="Pfam" id="PF16350">
    <property type="entry name" value="FAO_M"/>
    <property type="match status" value="1"/>
</dbReference>
<keyword evidence="7" id="KW-1185">Reference proteome</keyword>
<dbReference type="Pfam" id="PF01266">
    <property type="entry name" value="DAO"/>
    <property type="match status" value="1"/>
</dbReference>
<dbReference type="InterPro" id="IPR006222">
    <property type="entry name" value="GCVT_N"/>
</dbReference>
<evidence type="ECO:0000259" key="3">
    <source>
        <dbReference type="Pfam" id="PF01571"/>
    </source>
</evidence>
<dbReference type="GO" id="GO:0005739">
    <property type="term" value="C:mitochondrion"/>
    <property type="evidence" value="ECO:0007669"/>
    <property type="project" value="TreeGrafter"/>
</dbReference>
<feature type="domain" description="Aminomethyltransferase C-terminal" evidence="4">
    <location>
        <begin position="739"/>
        <end position="820"/>
    </location>
</feature>
<dbReference type="Gene3D" id="3.30.9.10">
    <property type="entry name" value="D-Amino Acid Oxidase, subunit A, domain 2"/>
    <property type="match status" value="1"/>
</dbReference>
<sequence>MPNKLNARAVVAGGGIMGLSVAYHLVRRGAAVMLFEKDCIGAHSETHPTNVGLVTAPYFWPDAMAQRMARKSLQLYSQLAKVAGFRYARCGRVYLAGSDEAEVHIRRIHSRSLVHGDTNEIIDCPSEMLAKWPLINTEDLRLALHSVEDVSLDNMGLCSALADAAREHGAQIYENCDVKKVMVGDGQKVYAVDTDEGLVETGVFVNCAGIHSNMISVTSVPERCVRVPAWPCTYTMLTAEKLPSSNVKETTPAFVDMDHSTFIYANENRTICGGFVESEIHALKVPHGMQREWSLPNPDWDKFHPILKSLLERCPTLANVTSGDLTAGCEMYSPDMYPVIGESEQVKGYFVANGLNGQGLAMAGGLGEILAQWIMDGFSSLTRDVSKFDVTRFSRQHTNPQYLYERVPEIASNTFKPCHYSHQCHTARNLRMSPIYHHLRGRGAVFGEIMGYERPLWFEDNQEESVTNQVYCGQDNNLGQPIWFPHVRREYEACRERVGLIDMTSFSKFDIQGPDVVPLLQKVCSANIDKPIGTTIYTGMQTENGGYVTDCTLSRVDENKFFLVAPSVQQVRCPAWINKWIKEMKVNAHIQDVTGLYTALDVVGPASRQLMYDLTGKDMSTSNFPSFTCKEMNIGMAAGIRAISVTHCGELGWMLYIPNEVAQNVYEKIVEAGAEYSMLHAGYYALRHLRIEKFYVYWGQDINATVTPGECGRMFRVDFGKDFVGREALLKQNDEPVNKRFVQLLVDRHDSETDPWPQGDEPIYKDGRLCGWTTSAAYGFTLGSQVCIGYLKHRDGITQDFVNSGVFEIDIATKRFPIRINLHSPSLPMVSSEHPVHYRPTQEYNPQ</sequence>
<organism evidence="6 7">
    <name type="scientific">Bursaphelenchus okinawaensis</name>
    <dbReference type="NCBI Taxonomy" id="465554"/>
    <lineage>
        <taxon>Eukaryota</taxon>
        <taxon>Metazoa</taxon>
        <taxon>Ecdysozoa</taxon>
        <taxon>Nematoda</taxon>
        <taxon>Chromadorea</taxon>
        <taxon>Rhabditida</taxon>
        <taxon>Tylenchina</taxon>
        <taxon>Tylenchomorpha</taxon>
        <taxon>Aphelenchoidea</taxon>
        <taxon>Aphelenchoididae</taxon>
        <taxon>Bursaphelenchus</taxon>
    </lineage>
</organism>
<dbReference type="EMBL" id="CAJFCW020000001">
    <property type="protein sequence ID" value="CAG9085417.1"/>
    <property type="molecule type" value="Genomic_DNA"/>
</dbReference>